<dbReference type="SUPFAM" id="SSF47874">
    <property type="entry name" value="Annexin"/>
    <property type="match status" value="1"/>
</dbReference>
<dbReference type="InterPro" id="IPR009118">
    <property type="entry name" value="AnnexinD_plant"/>
</dbReference>
<dbReference type="GO" id="GO:0005544">
    <property type="term" value="F:calcium-dependent phospholipid binding"/>
    <property type="evidence" value="ECO:0007669"/>
    <property type="project" value="UniProtKB-KW"/>
</dbReference>
<evidence type="ECO:0000313" key="9">
    <source>
        <dbReference type="RefSeq" id="XP_015876060.3"/>
    </source>
</evidence>
<dbReference type="PROSITE" id="PS00223">
    <property type="entry name" value="ANNEXIN_1"/>
    <property type="match status" value="1"/>
</dbReference>
<evidence type="ECO:0000256" key="3">
    <source>
        <dbReference type="ARBA" id="ARBA00022837"/>
    </source>
</evidence>
<feature type="binding site" evidence="6">
    <location>
        <position position="332"/>
    </location>
    <ligand>
        <name>Ca(2+)</name>
        <dbReference type="ChEBI" id="CHEBI:29108"/>
        <label>1</label>
    </ligand>
</feature>
<dbReference type="FunCoup" id="A0A6P3ZRB5">
    <property type="interactions" value="44"/>
</dbReference>
<feature type="binding site" evidence="6">
    <location>
        <position position="287"/>
    </location>
    <ligand>
        <name>Ca(2+)</name>
        <dbReference type="ChEBI" id="CHEBI:29108"/>
        <label>1</label>
    </ligand>
</feature>
<dbReference type="KEGG" id="zju:107412756"/>
<dbReference type="FunFam" id="1.10.220.10:FF:000006">
    <property type="entry name" value="Annexin"/>
    <property type="match status" value="1"/>
</dbReference>
<gene>
    <name evidence="9" type="primary">LOC107412756</name>
</gene>
<dbReference type="PANTHER" id="PTHR10502">
    <property type="entry name" value="ANNEXIN"/>
    <property type="match status" value="1"/>
</dbReference>
<dbReference type="SMART" id="SM00335">
    <property type="entry name" value="ANX"/>
    <property type="match status" value="4"/>
</dbReference>
<dbReference type="RefSeq" id="XP_015876060.3">
    <property type="nucleotide sequence ID" value="XM_016020574.3"/>
</dbReference>
<sequence>MQGLFRRLSSSSEHKLRSLNETVSFSKNHGMATLRVPELVPSPAQDSERLKQAFDGLGTDENEVIWILGHRNASQRRKIKDTYQQLYNESLISRLDSELSGDFGKAVLLWAYDPHERDAKLANDALRKHKRGVKHLKVIVEIACTTSPHHLIAVRQAYCSLYESSLEEDIASTVSAPLMKLLLGLVSSYRFDEEVVDLAIANSEASTLHEGIEKKLLDHDLIVWILSTRNIFQLRETFKCYKQKYGNPIDQDIKSCGNGDLESLLKTVTVCIESPEKHFAEVIRDSIVGLGTDEDSLSRAIVTRAEVDTMKIREHYTNLYKASLDDDVKGDTSGDYKNFLLTLLGARF</sequence>
<dbReference type="GO" id="GO:0009651">
    <property type="term" value="P:response to salt stress"/>
    <property type="evidence" value="ECO:0007669"/>
    <property type="project" value="TreeGrafter"/>
</dbReference>
<keyword evidence="3 6" id="KW-0106">Calcium</keyword>
<dbReference type="Gene3D" id="1.10.220.10">
    <property type="entry name" value="Annexin"/>
    <property type="match status" value="4"/>
</dbReference>
<dbReference type="GO" id="GO:0005886">
    <property type="term" value="C:plasma membrane"/>
    <property type="evidence" value="ECO:0007669"/>
    <property type="project" value="TreeGrafter"/>
</dbReference>
<keyword evidence="4 7" id="KW-0041">Annexin</keyword>
<dbReference type="GO" id="GO:0009414">
    <property type="term" value="P:response to water deprivation"/>
    <property type="evidence" value="ECO:0007669"/>
    <property type="project" value="TreeGrafter"/>
</dbReference>
<feature type="binding site" evidence="6">
    <location>
        <position position="56"/>
    </location>
    <ligand>
        <name>Ca(2+)</name>
        <dbReference type="ChEBI" id="CHEBI:29108"/>
        <label>1</label>
    </ligand>
</feature>
<feature type="binding site" evidence="6">
    <location>
        <position position="331"/>
    </location>
    <ligand>
        <name>Ca(2+)</name>
        <dbReference type="ChEBI" id="CHEBI:29108"/>
        <label>1</label>
    </ligand>
</feature>
<keyword evidence="2 7" id="KW-0677">Repeat</keyword>
<dbReference type="GO" id="GO:0009408">
    <property type="term" value="P:response to heat"/>
    <property type="evidence" value="ECO:0007669"/>
    <property type="project" value="TreeGrafter"/>
</dbReference>
<keyword evidence="1 6" id="KW-0479">Metal-binding</keyword>
<feature type="binding site" evidence="6">
    <location>
        <position position="98"/>
    </location>
    <ligand>
        <name>Ca(2+)</name>
        <dbReference type="ChEBI" id="CHEBI:29108"/>
        <label>1</label>
    </ligand>
</feature>
<dbReference type="FunFam" id="1.10.220.10:FF:000008">
    <property type="entry name" value="Annexin"/>
    <property type="match status" value="1"/>
</dbReference>
<dbReference type="PROSITE" id="PS51897">
    <property type="entry name" value="ANNEXIN_2"/>
    <property type="match status" value="4"/>
</dbReference>
<reference evidence="9" key="1">
    <citation type="submission" date="2025-08" db="UniProtKB">
        <authorList>
            <consortium name="RefSeq"/>
        </authorList>
    </citation>
    <scope>IDENTIFICATION</scope>
    <source>
        <tissue evidence="9">Seedling</tissue>
    </source>
</reference>
<feature type="binding site" evidence="6">
    <location>
        <position position="291"/>
    </location>
    <ligand>
        <name>Ca(2+)</name>
        <dbReference type="ChEBI" id="CHEBI:29108"/>
        <label>1</label>
    </ligand>
</feature>
<protein>
    <recommendedName>
        <fullName evidence="7">Annexin</fullName>
    </recommendedName>
</protein>
<keyword evidence="8" id="KW-1185">Reference proteome</keyword>
<dbReference type="GeneID" id="107412756"/>
<dbReference type="GO" id="GO:0001786">
    <property type="term" value="F:phosphatidylserine binding"/>
    <property type="evidence" value="ECO:0007669"/>
    <property type="project" value="TreeGrafter"/>
</dbReference>
<feature type="binding site" evidence="6">
    <location>
        <position position="54"/>
    </location>
    <ligand>
        <name>Ca(2+)</name>
        <dbReference type="ChEBI" id="CHEBI:29108"/>
        <label>1</label>
    </ligand>
</feature>
<dbReference type="GO" id="GO:0005509">
    <property type="term" value="F:calcium ion binding"/>
    <property type="evidence" value="ECO:0007669"/>
    <property type="project" value="InterPro"/>
</dbReference>
<dbReference type="InterPro" id="IPR018502">
    <property type="entry name" value="Annexin_repeat"/>
</dbReference>
<proteinExistence type="inferred from homology"/>
<evidence type="ECO:0000256" key="1">
    <source>
        <dbReference type="ARBA" id="ARBA00022723"/>
    </source>
</evidence>
<evidence type="ECO:0000256" key="2">
    <source>
        <dbReference type="ARBA" id="ARBA00022737"/>
    </source>
</evidence>
<accession>A0A6P3ZRB5</accession>
<keyword evidence="5 7" id="KW-0111">Calcium/phospholipid-binding</keyword>
<dbReference type="GO" id="GO:0005737">
    <property type="term" value="C:cytoplasm"/>
    <property type="evidence" value="ECO:0007669"/>
    <property type="project" value="TreeGrafter"/>
</dbReference>
<dbReference type="InterPro" id="IPR001464">
    <property type="entry name" value="Annexin"/>
</dbReference>
<evidence type="ECO:0000256" key="6">
    <source>
        <dbReference type="PIRSR" id="PIRSR609118-1"/>
    </source>
</evidence>
<dbReference type="FunFam" id="1.10.220.10:FF:000009">
    <property type="entry name" value="Annexin"/>
    <property type="match status" value="1"/>
</dbReference>
<evidence type="ECO:0000256" key="4">
    <source>
        <dbReference type="ARBA" id="ARBA00023216"/>
    </source>
</evidence>
<dbReference type="InterPro" id="IPR037104">
    <property type="entry name" value="Annexin_sf"/>
</dbReference>
<evidence type="ECO:0000256" key="7">
    <source>
        <dbReference type="RuleBase" id="RU003540"/>
    </source>
</evidence>
<dbReference type="PRINTS" id="PR00196">
    <property type="entry name" value="ANNEXIN"/>
</dbReference>
<comment type="similarity">
    <text evidence="7">Belongs to the annexin family.</text>
</comment>
<dbReference type="GO" id="GO:0009409">
    <property type="term" value="P:response to cold"/>
    <property type="evidence" value="ECO:0007669"/>
    <property type="project" value="TreeGrafter"/>
</dbReference>
<dbReference type="InParanoid" id="A0A6P3ZRB5"/>
<dbReference type="AlphaFoldDB" id="A0A6P3ZRB5"/>
<dbReference type="FunFam" id="1.10.220.10:FF:000001">
    <property type="entry name" value="Annexin"/>
    <property type="match status" value="1"/>
</dbReference>
<dbReference type="PRINTS" id="PR01814">
    <property type="entry name" value="ANNEXINPLANT"/>
</dbReference>
<organism evidence="8 9">
    <name type="scientific">Ziziphus jujuba</name>
    <name type="common">Chinese jujube</name>
    <name type="synonym">Ziziphus sativa</name>
    <dbReference type="NCBI Taxonomy" id="326968"/>
    <lineage>
        <taxon>Eukaryota</taxon>
        <taxon>Viridiplantae</taxon>
        <taxon>Streptophyta</taxon>
        <taxon>Embryophyta</taxon>
        <taxon>Tracheophyta</taxon>
        <taxon>Spermatophyta</taxon>
        <taxon>Magnoliopsida</taxon>
        <taxon>eudicotyledons</taxon>
        <taxon>Gunneridae</taxon>
        <taxon>Pentapetalae</taxon>
        <taxon>rosids</taxon>
        <taxon>fabids</taxon>
        <taxon>Rosales</taxon>
        <taxon>Rhamnaceae</taxon>
        <taxon>Paliureae</taxon>
        <taxon>Ziziphus</taxon>
    </lineage>
</organism>
<evidence type="ECO:0000313" key="8">
    <source>
        <dbReference type="Proteomes" id="UP001652623"/>
    </source>
</evidence>
<dbReference type="PANTHER" id="PTHR10502:SF99">
    <property type="entry name" value="ANNEXIN D3"/>
    <property type="match status" value="1"/>
</dbReference>
<evidence type="ECO:0000256" key="5">
    <source>
        <dbReference type="ARBA" id="ARBA00023302"/>
    </source>
</evidence>
<dbReference type="InterPro" id="IPR018252">
    <property type="entry name" value="Annexin_repeat_CS"/>
</dbReference>
<name>A0A6P3ZRB5_ZIZJJ</name>
<comment type="domain">
    <text evidence="7">A pair of annexin repeats may form one binding site for calcium and phospholipid.</text>
</comment>
<dbReference type="Proteomes" id="UP001652623">
    <property type="component" value="Chromosome 8"/>
</dbReference>
<feature type="binding site" evidence="6">
    <location>
        <position position="58"/>
    </location>
    <ligand>
        <name>Ca(2+)</name>
        <dbReference type="ChEBI" id="CHEBI:29108"/>
        <label>1</label>
    </ligand>
</feature>
<dbReference type="Pfam" id="PF00191">
    <property type="entry name" value="Annexin"/>
    <property type="match status" value="4"/>
</dbReference>